<sequence length="163" mass="16742">MLRWLLLIPFACLVAMGAGLFFLTAASVASPAVALLIGGGIERLLDILFGLAESGVDPTPAAQAAFALIARLGLAIIVAPVVLVAVGSELFGLRSLLVQSGLTGLLAALLPLAMLRLSRTPSPAELQIISGLFLVGAATGFIYWLIAGREAGGDRRPADPVSR</sequence>
<keyword evidence="1" id="KW-0472">Membrane</keyword>
<evidence type="ECO:0000313" key="2">
    <source>
        <dbReference type="EMBL" id="MBD3849318.1"/>
    </source>
</evidence>
<accession>A0A927EDL5</accession>
<feature type="transmembrane region" description="Helical" evidence="1">
    <location>
        <begin position="96"/>
        <end position="114"/>
    </location>
</feature>
<protein>
    <submittedName>
        <fullName evidence="2">Uncharacterized protein</fullName>
    </submittedName>
</protein>
<comment type="caution">
    <text evidence="2">The sequence shown here is derived from an EMBL/GenBank/DDBJ whole genome shotgun (WGS) entry which is preliminary data.</text>
</comment>
<reference evidence="2" key="1">
    <citation type="submission" date="2020-09" db="EMBL/GenBank/DDBJ databases">
        <title>Bosea spartocytisi sp. nov. a root nodule endophyte of Spartocytisus supranubius in the high mountain ecosystem fo the Teide National Park (Canary Islands, Spain).</title>
        <authorList>
            <person name="Pulido-Suarez L."/>
            <person name="Peix A."/>
            <person name="Igual J.M."/>
            <person name="Socas-Perez N."/>
            <person name="Velazquez E."/>
            <person name="Flores-Felix J.D."/>
            <person name="Leon-Barrios M."/>
        </authorList>
    </citation>
    <scope>NUCLEOTIDE SEQUENCE</scope>
    <source>
        <strain evidence="2">SSUT16</strain>
    </source>
</reference>
<feature type="transmembrane region" description="Helical" evidence="1">
    <location>
        <begin position="64"/>
        <end position="84"/>
    </location>
</feature>
<dbReference type="AlphaFoldDB" id="A0A927EDL5"/>
<keyword evidence="1" id="KW-0812">Transmembrane</keyword>
<keyword evidence="3" id="KW-1185">Reference proteome</keyword>
<evidence type="ECO:0000256" key="1">
    <source>
        <dbReference type="SAM" id="Phobius"/>
    </source>
</evidence>
<dbReference type="Proteomes" id="UP000619295">
    <property type="component" value="Unassembled WGS sequence"/>
</dbReference>
<evidence type="ECO:0000313" key="3">
    <source>
        <dbReference type="Proteomes" id="UP000619295"/>
    </source>
</evidence>
<gene>
    <name evidence="2" type="ORF">IED13_26750</name>
</gene>
<keyword evidence="1" id="KW-1133">Transmembrane helix</keyword>
<name>A0A927EDL5_9HYPH</name>
<dbReference type="RefSeq" id="WP_113254779.1">
    <property type="nucleotide sequence ID" value="NZ_JACXWY010000034.1"/>
</dbReference>
<proteinExistence type="predicted"/>
<organism evidence="2 3">
    <name type="scientific">Bosea spartocytisi</name>
    <dbReference type="NCBI Taxonomy" id="2773451"/>
    <lineage>
        <taxon>Bacteria</taxon>
        <taxon>Pseudomonadati</taxon>
        <taxon>Pseudomonadota</taxon>
        <taxon>Alphaproteobacteria</taxon>
        <taxon>Hyphomicrobiales</taxon>
        <taxon>Boseaceae</taxon>
        <taxon>Bosea</taxon>
    </lineage>
</organism>
<feature type="transmembrane region" description="Helical" evidence="1">
    <location>
        <begin position="126"/>
        <end position="146"/>
    </location>
</feature>
<dbReference type="EMBL" id="JACXWY010000034">
    <property type="protein sequence ID" value="MBD3849318.1"/>
    <property type="molecule type" value="Genomic_DNA"/>
</dbReference>